<evidence type="ECO:0000256" key="2">
    <source>
        <dbReference type="ARBA" id="ARBA00023002"/>
    </source>
</evidence>
<dbReference type="PANTHER" id="PTHR43633">
    <property type="entry name" value="ALCOHOL DEHYDROGENASE YQHD"/>
    <property type="match status" value="1"/>
</dbReference>
<sequence>MHNFVFHNPTKILFGRDTVNAIGSETRAWGRRALLVYGQTSLKRSGLHARIVNSLREAGLELIEFGGTCSNPLLSHVREGIALAKTHGSEVIVAAGGGSVIDTAKAIGAGAVVEHDVWKFFTGKRSIKATLPVTTVLTLAASGSEMNAGMVLTNDATREKFGFGHRLLFPKTSILDPETTFTVPVDYTVYGAVDAISHVLEFYLTASDPDSPVQDRLMEGLIDNAMTACLRCMDDPCDYNGRANLMWTATLALNGLTAAGLGRVGFPMHLIEHSLSALYNVPHGAGLAVVMLGWLRAHHDLYARRIAELGRRLFRLPDGEQAASIAAQTSLCLQEWLHRVRAPTTLADLGIPARDIPRIADNTRGLARIWRLRDYPPERVAAILHLCR</sequence>
<comment type="similarity">
    <text evidence="1">Belongs to the iron-containing alcohol dehydrogenase family.</text>
</comment>
<dbReference type="Pfam" id="PF25137">
    <property type="entry name" value="ADH_Fe_C"/>
    <property type="match status" value="1"/>
</dbReference>
<dbReference type="GO" id="GO:1990002">
    <property type="term" value="F:methylglyoxal reductase (NADPH) (acetol producing) activity"/>
    <property type="evidence" value="ECO:0007669"/>
    <property type="project" value="TreeGrafter"/>
</dbReference>
<dbReference type="InterPro" id="IPR001670">
    <property type="entry name" value="ADH_Fe/GldA"/>
</dbReference>
<dbReference type="GO" id="GO:0005829">
    <property type="term" value="C:cytosol"/>
    <property type="evidence" value="ECO:0007669"/>
    <property type="project" value="TreeGrafter"/>
</dbReference>
<proteinExistence type="inferred from homology"/>
<feature type="domain" description="Fe-containing alcohol dehydrogenase-like C-terminal" evidence="4">
    <location>
        <begin position="188"/>
        <end position="362"/>
    </location>
</feature>
<evidence type="ECO:0000313" key="5">
    <source>
        <dbReference type="EMBL" id="ADW17150.1"/>
    </source>
</evidence>
<reference evidence="5 6" key="1">
    <citation type="journal article" date="2011" name="Stand. Genomic Sci.">
        <title>Complete genome sequence of Desulfobulbus propionicus type strain (1pr3).</title>
        <authorList>
            <person name="Pagani I."/>
            <person name="Lapidus A."/>
            <person name="Nolan M."/>
            <person name="Lucas S."/>
            <person name="Hammon N."/>
            <person name="Deshpande S."/>
            <person name="Cheng J.F."/>
            <person name="Chertkov O."/>
            <person name="Davenport K."/>
            <person name="Tapia R."/>
            <person name="Han C."/>
            <person name="Goodwin L."/>
            <person name="Pitluck S."/>
            <person name="Liolios K."/>
            <person name="Mavromatis K."/>
            <person name="Ivanova N."/>
            <person name="Mikhailova N."/>
            <person name="Pati A."/>
            <person name="Chen A."/>
            <person name="Palaniappan K."/>
            <person name="Land M."/>
            <person name="Hauser L."/>
            <person name="Chang Y.J."/>
            <person name="Jeffries C.D."/>
            <person name="Detter J.C."/>
            <person name="Brambilla E."/>
            <person name="Kannan K.P."/>
            <person name="Djao O.D."/>
            <person name="Rohde M."/>
            <person name="Pukall R."/>
            <person name="Spring S."/>
            <person name="Goker M."/>
            <person name="Sikorski J."/>
            <person name="Woyke T."/>
            <person name="Bristow J."/>
            <person name="Eisen J.A."/>
            <person name="Markowitz V."/>
            <person name="Hugenholtz P."/>
            <person name="Kyrpides N.C."/>
            <person name="Klenk H.P."/>
        </authorList>
    </citation>
    <scope>NUCLEOTIDE SEQUENCE [LARGE SCALE GENOMIC DNA]</scope>
    <source>
        <strain evidence="6">ATCC 33891 / DSM 2032 / 1pr3</strain>
    </source>
</reference>
<dbReference type="KEGG" id="dpr:Despr_0976"/>
<evidence type="ECO:0000256" key="1">
    <source>
        <dbReference type="ARBA" id="ARBA00007358"/>
    </source>
</evidence>
<dbReference type="PANTHER" id="PTHR43633:SF1">
    <property type="entry name" value="ALCOHOL DEHYDROGENASE YQHD"/>
    <property type="match status" value="1"/>
</dbReference>
<dbReference type="Gene3D" id="3.40.50.1970">
    <property type="match status" value="1"/>
</dbReference>
<dbReference type="GO" id="GO:0008106">
    <property type="term" value="F:alcohol dehydrogenase (NADP+) activity"/>
    <property type="evidence" value="ECO:0007669"/>
    <property type="project" value="TreeGrafter"/>
</dbReference>
<name>A0A7U3YKQ5_DESPD</name>
<dbReference type="InterPro" id="IPR056798">
    <property type="entry name" value="ADH_Fe_C"/>
</dbReference>
<dbReference type="Pfam" id="PF00465">
    <property type="entry name" value="Fe-ADH"/>
    <property type="match status" value="1"/>
</dbReference>
<dbReference type="PROSITE" id="PS00913">
    <property type="entry name" value="ADH_IRON_1"/>
    <property type="match status" value="1"/>
</dbReference>
<dbReference type="SUPFAM" id="SSF56796">
    <property type="entry name" value="Dehydroquinate synthase-like"/>
    <property type="match status" value="1"/>
</dbReference>
<evidence type="ECO:0000259" key="3">
    <source>
        <dbReference type="Pfam" id="PF00465"/>
    </source>
</evidence>
<dbReference type="RefSeq" id="WP_015723694.1">
    <property type="nucleotide sequence ID" value="NC_014972.1"/>
</dbReference>
<dbReference type="InterPro" id="IPR018211">
    <property type="entry name" value="ADH_Fe_CS"/>
</dbReference>
<dbReference type="FunFam" id="3.40.50.1970:FF:000003">
    <property type="entry name" value="Alcohol dehydrogenase, iron-containing"/>
    <property type="match status" value="1"/>
</dbReference>
<accession>A0A7U3YKQ5</accession>
<dbReference type="EMBL" id="CP002364">
    <property type="protein sequence ID" value="ADW17150.1"/>
    <property type="molecule type" value="Genomic_DNA"/>
</dbReference>
<protein>
    <submittedName>
        <fullName evidence="5">Iron-containing alcohol dehydrogenase</fullName>
    </submittedName>
</protein>
<dbReference type="GO" id="GO:1990362">
    <property type="term" value="F:butanol dehydrogenase (NAD+) activity"/>
    <property type="evidence" value="ECO:0007669"/>
    <property type="project" value="InterPro"/>
</dbReference>
<dbReference type="AlphaFoldDB" id="A0A7U3YKQ5"/>
<gene>
    <name evidence="5" type="ordered locus">Despr_0976</name>
</gene>
<dbReference type="Gene3D" id="1.20.1090.10">
    <property type="entry name" value="Dehydroquinate synthase-like - alpha domain"/>
    <property type="match status" value="1"/>
</dbReference>
<feature type="domain" description="Alcohol dehydrogenase iron-type/glycerol dehydrogenase GldA" evidence="3">
    <location>
        <begin position="9"/>
        <end position="177"/>
    </location>
</feature>
<evidence type="ECO:0000313" key="6">
    <source>
        <dbReference type="Proteomes" id="UP000006365"/>
    </source>
</evidence>
<organism evidence="5 6">
    <name type="scientific">Desulfobulbus propionicus (strain ATCC 33891 / DSM 2032 / VKM B-1956 / 1pr3)</name>
    <dbReference type="NCBI Taxonomy" id="577650"/>
    <lineage>
        <taxon>Bacteria</taxon>
        <taxon>Pseudomonadati</taxon>
        <taxon>Thermodesulfobacteriota</taxon>
        <taxon>Desulfobulbia</taxon>
        <taxon>Desulfobulbales</taxon>
        <taxon>Desulfobulbaceae</taxon>
        <taxon>Desulfobulbus</taxon>
    </lineage>
</organism>
<evidence type="ECO:0000259" key="4">
    <source>
        <dbReference type="Pfam" id="PF25137"/>
    </source>
</evidence>
<keyword evidence="6" id="KW-1185">Reference proteome</keyword>
<dbReference type="Proteomes" id="UP000006365">
    <property type="component" value="Chromosome"/>
</dbReference>
<dbReference type="CDD" id="cd08187">
    <property type="entry name" value="BDH"/>
    <property type="match status" value="1"/>
</dbReference>
<keyword evidence="2" id="KW-0560">Oxidoreductase</keyword>
<dbReference type="GO" id="GO:0046872">
    <property type="term" value="F:metal ion binding"/>
    <property type="evidence" value="ECO:0007669"/>
    <property type="project" value="InterPro"/>
</dbReference>
<dbReference type="InterPro" id="IPR044731">
    <property type="entry name" value="BDH-like"/>
</dbReference>